<organism evidence="1 2">
    <name type="scientific">Centaurea solstitialis</name>
    <name type="common">yellow star-thistle</name>
    <dbReference type="NCBI Taxonomy" id="347529"/>
    <lineage>
        <taxon>Eukaryota</taxon>
        <taxon>Viridiplantae</taxon>
        <taxon>Streptophyta</taxon>
        <taxon>Embryophyta</taxon>
        <taxon>Tracheophyta</taxon>
        <taxon>Spermatophyta</taxon>
        <taxon>Magnoliopsida</taxon>
        <taxon>eudicotyledons</taxon>
        <taxon>Gunneridae</taxon>
        <taxon>Pentapetalae</taxon>
        <taxon>asterids</taxon>
        <taxon>campanulids</taxon>
        <taxon>Asterales</taxon>
        <taxon>Asteraceae</taxon>
        <taxon>Carduoideae</taxon>
        <taxon>Cardueae</taxon>
        <taxon>Centaureinae</taxon>
        <taxon>Centaurea</taxon>
    </lineage>
</organism>
<evidence type="ECO:0000313" key="2">
    <source>
        <dbReference type="Proteomes" id="UP001172457"/>
    </source>
</evidence>
<reference evidence="1" key="1">
    <citation type="submission" date="2023-03" db="EMBL/GenBank/DDBJ databases">
        <title>Chromosome-scale reference genome and RAD-based genetic map of yellow starthistle (Centaurea solstitialis) reveal putative structural variation and QTLs associated with invader traits.</title>
        <authorList>
            <person name="Reatini B."/>
            <person name="Cang F.A."/>
            <person name="Jiang Q."/>
            <person name="Mckibben M.T.W."/>
            <person name="Barker M.S."/>
            <person name="Rieseberg L.H."/>
            <person name="Dlugosch K.M."/>
        </authorList>
    </citation>
    <scope>NUCLEOTIDE SEQUENCE</scope>
    <source>
        <strain evidence="1">CAN-66</strain>
        <tissue evidence="1">Leaf</tissue>
    </source>
</reference>
<protein>
    <submittedName>
        <fullName evidence="1">Uncharacterized protein</fullName>
    </submittedName>
</protein>
<proteinExistence type="predicted"/>
<keyword evidence="2" id="KW-1185">Reference proteome</keyword>
<dbReference type="EMBL" id="JARYMX010000003">
    <property type="protein sequence ID" value="KAJ9556895.1"/>
    <property type="molecule type" value="Genomic_DNA"/>
</dbReference>
<accession>A0AA38WLK3</accession>
<evidence type="ECO:0000313" key="1">
    <source>
        <dbReference type="EMBL" id="KAJ9556895.1"/>
    </source>
</evidence>
<sequence>MALALWFYDACIPLNAVNSPLFPIAINKIANLEENSLKAKNKHSNSREYIYTTWKKMKDRNHKESIHKKRERTRGKLPQTYNHTLDELLLCGFMMHVFLLNVVNSPLFPITINKIANMDHGYSGPSYHAMRVSLLKDAKESVMLIVDSYKKYWK</sequence>
<name>A0AA38WLK3_9ASTR</name>
<gene>
    <name evidence="1" type="ORF">OSB04_011509</name>
</gene>
<dbReference type="AlphaFoldDB" id="A0AA38WLK3"/>
<comment type="caution">
    <text evidence="1">The sequence shown here is derived from an EMBL/GenBank/DDBJ whole genome shotgun (WGS) entry which is preliminary data.</text>
</comment>
<dbReference type="Proteomes" id="UP001172457">
    <property type="component" value="Chromosome 3"/>
</dbReference>